<feature type="transmembrane region" description="Helical" evidence="1">
    <location>
        <begin position="14"/>
        <end position="33"/>
    </location>
</feature>
<dbReference type="EMBL" id="JAKOOW010000006">
    <property type="protein sequence ID" value="MCG6503274.1"/>
    <property type="molecule type" value="Genomic_DNA"/>
</dbReference>
<comment type="similarity">
    <text evidence="1">Belongs to the vitamin uptake transporter (VUT/ECF) (TC 2.A.88) family. Q precursor transporter subfamily.</text>
</comment>
<keyword evidence="1" id="KW-1003">Cell membrane</keyword>
<evidence type="ECO:0000256" key="1">
    <source>
        <dbReference type="HAMAP-Rule" id="MF_02088"/>
    </source>
</evidence>
<keyword evidence="3" id="KW-1185">Reference proteome</keyword>
<reference evidence="2 3" key="1">
    <citation type="submission" date="2022-02" db="EMBL/GenBank/DDBJ databases">
        <title>Genome sequence data of Kingella unionensis sp. nov. strain CICC 24913 (CCUG 75125).</title>
        <authorList>
            <person name="Xiao M."/>
        </authorList>
    </citation>
    <scope>NUCLEOTIDE SEQUENCE [LARGE SCALE GENOMIC DNA]</scope>
    <source>
        <strain evidence="2 3">CICC 24913</strain>
    </source>
</reference>
<dbReference type="NCBIfam" id="NF008406">
    <property type="entry name" value="PRK11212.1"/>
    <property type="match status" value="1"/>
</dbReference>
<feature type="transmembrane region" description="Helical" evidence="1">
    <location>
        <begin position="190"/>
        <end position="212"/>
    </location>
</feature>
<keyword evidence="1" id="KW-0812">Transmembrane</keyword>
<dbReference type="PANTHER" id="PTHR34300">
    <property type="entry name" value="QUEUOSINE PRECURSOR TRANSPORTER-RELATED"/>
    <property type="match status" value="1"/>
</dbReference>
<feature type="transmembrane region" description="Helical" evidence="1">
    <location>
        <begin position="114"/>
        <end position="135"/>
    </location>
</feature>
<accession>A0ABS9NKF8</accession>
<name>A0ABS9NKF8_9NEIS</name>
<dbReference type="RefSeq" id="WP_238745472.1">
    <property type="nucleotide sequence ID" value="NZ_JAKOOW010000006.1"/>
</dbReference>
<evidence type="ECO:0000313" key="3">
    <source>
        <dbReference type="Proteomes" id="UP001298424"/>
    </source>
</evidence>
<dbReference type="HAMAP" id="MF_02088">
    <property type="entry name" value="Q_prec_transport"/>
    <property type="match status" value="1"/>
</dbReference>
<keyword evidence="1" id="KW-0813">Transport</keyword>
<dbReference type="NCBIfam" id="TIGR00697">
    <property type="entry name" value="queuosine precursor transporter"/>
    <property type="match status" value="1"/>
</dbReference>
<dbReference type="Pfam" id="PF02592">
    <property type="entry name" value="Vut_1"/>
    <property type="match status" value="1"/>
</dbReference>
<proteinExistence type="inferred from homology"/>
<comment type="caution">
    <text evidence="2">The sequence shown here is derived from an EMBL/GenBank/DDBJ whole genome shotgun (WGS) entry which is preliminary data.</text>
</comment>
<organism evidence="2 3">
    <name type="scientific">Kingella pumchi</name>
    <dbReference type="NCBI Taxonomy" id="2779506"/>
    <lineage>
        <taxon>Bacteria</taxon>
        <taxon>Pseudomonadati</taxon>
        <taxon>Pseudomonadota</taxon>
        <taxon>Betaproteobacteria</taxon>
        <taxon>Neisseriales</taxon>
        <taxon>Neisseriaceae</taxon>
        <taxon>Kingella</taxon>
    </lineage>
</organism>
<feature type="transmembrane region" description="Helical" evidence="1">
    <location>
        <begin position="79"/>
        <end position="102"/>
    </location>
</feature>
<feature type="transmembrane region" description="Helical" evidence="1">
    <location>
        <begin position="45"/>
        <end position="67"/>
    </location>
</feature>
<comment type="subcellular location">
    <subcellularLocation>
        <location evidence="1">Cell inner membrane</location>
        <topology evidence="1">Multi-pass membrane protein</topology>
    </subcellularLocation>
</comment>
<feature type="transmembrane region" description="Helical" evidence="1">
    <location>
        <begin position="147"/>
        <end position="170"/>
    </location>
</feature>
<dbReference type="InterPro" id="IPR003744">
    <property type="entry name" value="YhhQ"/>
</dbReference>
<dbReference type="PANTHER" id="PTHR34300:SF1">
    <property type="entry name" value="QUEUOSINE PRECURSOR TRANSPORTER"/>
    <property type="match status" value="1"/>
</dbReference>
<keyword evidence="1" id="KW-0472">Membrane</keyword>
<keyword evidence="1" id="KW-1133">Transmembrane helix</keyword>
<evidence type="ECO:0000313" key="2">
    <source>
        <dbReference type="EMBL" id="MCG6503274.1"/>
    </source>
</evidence>
<sequence>MSHYVFTAIQQRRALGWLVLFHIIVIAASNYLVQFPFDFTLPNGFVVHSTWGALSFPFIFLATDLTVRIFGQRLARRIIFWVMLPALVLSYVLSVLFADGAWAGWQGLAVFDSVVFRIALASFSAYAVGQLLDIFVFNRLRRLKSWWVAPTVSTFAGNAVDTLLFFAIAFHGGANAFMAEHWPHIAFVDYLFKLSICTLLFVPAYGVLLNILSRRLTAFRHEEELPAPVCAAGE</sequence>
<comment type="function">
    <text evidence="1">Involved in the import of queuosine (Q) precursors, required for Q precursor salvage.</text>
</comment>
<protein>
    <recommendedName>
        <fullName evidence="1">Probable queuosine precursor transporter</fullName>
        <shortName evidence="1">Q precursor transporter</shortName>
    </recommendedName>
</protein>
<gene>
    <name evidence="2" type="ORF">MB824_02010</name>
</gene>
<dbReference type="Proteomes" id="UP001298424">
    <property type="component" value="Unassembled WGS sequence"/>
</dbReference>
<keyword evidence="1" id="KW-0997">Cell inner membrane</keyword>